<evidence type="ECO:0000256" key="2">
    <source>
        <dbReference type="ARBA" id="ARBA00007779"/>
    </source>
</evidence>
<evidence type="ECO:0000256" key="5">
    <source>
        <dbReference type="ARBA" id="ARBA00022989"/>
    </source>
</evidence>
<dbReference type="InterPro" id="IPR003864">
    <property type="entry name" value="CSC1/OSCA1-like_7TM"/>
</dbReference>
<dbReference type="Pfam" id="PF13967">
    <property type="entry name" value="RSN1_TM"/>
    <property type="match status" value="1"/>
</dbReference>
<keyword evidence="4 7" id="KW-0812">Transmembrane</keyword>
<dbReference type="Pfam" id="PF02714">
    <property type="entry name" value="RSN1_7TM"/>
    <property type="match status" value="1"/>
</dbReference>
<dbReference type="PANTHER" id="PTHR13018">
    <property type="entry name" value="PROBABLE MEMBRANE PROTEIN DUF221-RELATED"/>
    <property type="match status" value="1"/>
</dbReference>
<feature type="transmembrane region" description="Helical" evidence="7">
    <location>
        <begin position="97"/>
        <end position="116"/>
    </location>
</feature>
<feature type="transmembrane region" description="Helical" evidence="7">
    <location>
        <begin position="6"/>
        <end position="27"/>
    </location>
</feature>
<feature type="transmembrane region" description="Helical" evidence="7">
    <location>
        <begin position="441"/>
        <end position="460"/>
    </location>
</feature>
<feature type="domain" description="CSC1/OSCA1-like 7TM region" evidence="8">
    <location>
        <begin position="336"/>
        <end position="559"/>
    </location>
</feature>
<comment type="subcellular location">
    <subcellularLocation>
        <location evidence="1">Membrane</location>
        <topology evidence="1">Multi-pass membrane protein</topology>
    </subcellularLocation>
</comment>
<keyword evidence="5 7" id="KW-1133">Transmembrane helix</keyword>
<keyword evidence="3" id="KW-0813">Transport</keyword>
<dbReference type="Proteomes" id="UP000593575">
    <property type="component" value="Unassembled WGS sequence"/>
</dbReference>
<dbReference type="PANTHER" id="PTHR13018:SF117">
    <property type="entry name" value="CSC1-LIKE PROTEIN RXW8"/>
    <property type="match status" value="1"/>
</dbReference>
<feature type="transmembrane region" description="Helical" evidence="7">
    <location>
        <begin position="540"/>
        <end position="561"/>
    </location>
</feature>
<feature type="transmembrane region" description="Helical" evidence="7">
    <location>
        <begin position="567"/>
        <end position="586"/>
    </location>
</feature>
<keyword evidence="6 7" id="KW-0472">Membrane</keyword>
<dbReference type="AlphaFoldDB" id="A0A7J9JSD2"/>
<evidence type="ECO:0000259" key="9">
    <source>
        <dbReference type="Pfam" id="PF13967"/>
    </source>
</evidence>
<sequence>MDVADLLTSAGINISVCVVAFSLYSVLRKQPSNACVYFTRRFISEPIRHDDPFSLHRFVPSAGWIMQAWRATDEEILEAGGIDAVVFMRIVVLSIRIFIIAAVICVFLVLPVNYYGKDMEHRNFRFESIDVFTIGNVEEGSKWLWAHCLALYIITCGVCVLLYLEYKSITKMRLAYITGSHPNPSHFTVLVRGIPWSQDHSYSKSVESFFSTYYPDTYVDHQMIYRPSTVHKLKKDAKKMYRILRPVETEYVRGDKPCYLCGGTAHTFKLLQNGEDSIRSQTSIDELHPTQIEKECPAAFVFFKNRYAAVVAAQVLQSSNPMLWVTQLAPEPHDVYWKFLNRLVTGYLPSVILILFLYTVPPIMMLLSRIEGNVSRSDRKRSACIKVLYFTIWNVFFVNVLSGSFINQMSIFSQIKELPMMLAKQVPTQATFFTTYVLSSGWASLAFELIQLFALICNILRRFILRSKKEPTNIALTFPHHTEIPRLLLFGLLGFTLSILAPIILPFLLVYFFLAFLVYRNQILHVYVTKYESAGQFWPIVHNATIFSLVLTQVIAVAVLAMKKSPMASGCTIPLIIISLLFNEYCRKRFSQVFKRNPAQVLIEMDRRDEQWGKEEGIYNRLRSEYCQLAYISRDLTISKDFSVAGPNRQSRTDHNSPQGADENSLKQGMFVVSFWWFLHSIQETHIESVLSTFQELTILNYRNSGQSSIAVQKRGGT</sequence>
<evidence type="ECO:0000256" key="6">
    <source>
        <dbReference type="ARBA" id="ARBA00023136"/>
    </source>
</evidence>
<evidence type="ECO:0008006" key="12">
    <source>
        <dbReference type="Google" id="ProtNLM"/>
    </source>
</evidence>
<name>A0A7J9JSD2_9ROSI</name>
<feature type="transmembrane region" description="Helical" evidence="7">
    <location>
        <begin position="387"/>
        <end position="406"/>
    </location>
</feature>
<keyword evidence="11" id="KW-1185">Reference proteome</keyword>
<feature type="domain" description="CSC1/OSCA1-like N-terminal transmembrane" evidence="9">
    <location>
        <begin position="6"/>
        <end position="163"/>
    </location>
</feature>
<evidence type="ECO:0000259" key="8">
    <source>
        <dbReference type="Pfam" id="PF02714"/>
    </source>
</evidence>
<evidence type="ECO:0000256" key="1">
    <source>
        <dbReference type="ARBA" id="ARBA00004141"/>
    </source>
</evidence>
<protein>
    <recommendedName>
        <fullName evidence="12">CSC1-like protein RXW8</fullName>
    </recommendedName>
</protein>
<dbReference type="InterPro" id="IPR045122">
    <property type="entry name" value="Csc1-like"/>
</dbReference>
<evidence type="ECO:0000256" key="3">
    <source>
        <dbReference type="ARBA" id="ARBA00022448"/>
    </source>
</evidence>
<gene>
    <name evidence="10" type="ORF">Goarm_009255</name>
</gene>
<evidence type="ECO:0000313" key="11">
    <source>
        <dbReference type="Proteomes" id="UP000593575"/>
    </source>
</evidence>
<feature type="transmembrane region" description="Helical" evidence="7">
    <location>
        <begin position="143"/>
        <end position="164"/>
    </location>
</feature>
<dbReference type="EMBL" id="JABFAE010000009">
    <property type="protein sequence ID" value="MBA0837071.1"/>
    <property type="molecule type" value="Genomic_DNA"/>
</dbReference>
<feature type="transmembrane region" description="Helical" evidence="7">
    <location>
        <begin position="346"/>
        <end position="367"/>
    </location>
</feature>
<comment type="caution">
    <text evidence="10">The sequence shown here is derived from an EMBL/GenBank/DDBJ whole genome shotgun (WGS) entry which is preliminary data.</text>
</comment>
<evidence type="ECO:0000256" key="7">
    <source>
        <dbReference type="SAM" id="Phobius"/>
    </source>
</evidence>
<accession>A0A7J9JSD2</accession>
<dbReference type="GO" id="GO:0005227">
    <property type="term" value="F:calcium-activated cation channel activity"/>
    <property type="evidence" value="ECO:0007669"/>
    <property type="project" value="InterPro"/>
</dbReference>
<comment type="similarity">
    <text evidence="2">Belongs to the CSC1 (TC 1.A.17) family.</text>
</comment>
<evidence type="ECO:0000256" key="4">
    <source>
        <dbReference type="ARBA" id="ARBA00022692"/>
    </source>
</evidence>
<dbReference type="InterPro" id="IPR032880">
    <property type="entry name" value="CSC1/OSCA1-like_N"/>
</dbReference>
<proteinExistence type="inferred from homology"/>
<evidence type="ECO:0000313" key="10">
    <source>
        <dbReference type="EMBL" id="MBA0837071.1"/>
    </source>
</evidence>
<reference evidence="10 11" key="1">
    <citation type="journal article" date="2019" name="Genome Biol. Evol.">
        <title>Insights into the evolution of the New World diploid cottons (Gossypium, subgenus Houzingenia) based on genome sequencing.</title>
        <authorList>
            <person name="Grover C.E."/>
            <person name="Arick M.A. 2nd"/>
            <person name="Thrash A."/>
            <person name="Conover J.L."/>
            <person name="Sanders W.S."/>
            <person name="Peterson D.G."/>
            <person name="Frelichowski J.E."/>
            <person name="Scheffler J.A."/>
            <person name="Scheffler B.E."/>
            <person name="Wendel J.F."/>
        </authorList>
    </citation>
    <scope>NUCLEOTIDE SEQUENCE [LARGE SCALE GENOMIC DNA]</scope>
    <source>
        <strain evidence="10">6</strain>
        <tissue evidence="10">Leaf</tissue>
    </source>
</reference>
<organism evidence="10 11">
    <name type="scientific">Gossypium armourianum</name>
    <dbReference type="NCBI Taxonomy" id="34283"/>
    <lineage>
        <taxon>Eukaryota</taxon>
        <taxon>Viridiplantae</taxon>
        <taxon>Streptophyta</taxon>
        <taxon>Embryophyta</taxon>
        <taxon>Tracheophyta</taxon>
        <taxon>Spermatophyta</taxon>
        <taxon>Magnoliopsida</taxon>
        <taxon>eudicotyledons</taxon>
        <taxon>Gunneridae</taxon>
        <taxon>Pentapetalae</taxon>
        <taxon>rosids</taxon>
        <taxon>malvids</taxon>
        <taxon>Malvales</taxon>
        <taxon>Malvaceae</taxon>
        <taxon>Malvoideae</taxon>
        <taxon>Gossypium</taxon>
    </lineage>
</organism>
<dbReference type="GO" id="GO:0005886">
    <property type="term" value="C:plasma membrane"/>
    <property type="evidence" value="ECO:0007669"/>
    <property type="project" value="TreeGrafter"/>
</dbReference>